<dbReference type="InterPro" id="IPR001451">
    <property type="entry name" value="Hexapep"/>
</dbReference>
<protein>
    <submittedName>
        <fullName evidence="8">Acetyltransferase</fullName>
    </submittedName>
</protein>
<dbReference type="PANTHER" id="PTHR43300">
    <property type="entry name" value="ACETYLTRANSFERASE"/>
    <property type="match status" value="1"/>
</dbReference>
<dbReference type="CDD" id="cd03360">
    <property type="entry name" value="LbH_AT_putative"/>
    <property type="match status" value="1"/>
</dbReference>
<keyword evidence="2" id="KW-0028">Amino-acid biosynthesis</keyword>
<keyword evidence="4" id="KW-0677">Repeat</keyword>
<evidence type="ECO:0000256" key="7">
    <source>
        <dbReference type="ARBA" id="ARBA00023315"/>
    </source>
</evidence>
<reference evidence="8" key="1">
    <citation type="submission" date="2022-04" db="EMBL/GenBank/DDBJ databases">
        <title>Hymenobacter sp. isolated from the air.</title>
        <authorList>
            <person name="Won M."/>
            <person name="Lee C.-M."/>
            <person name="Woen H.-Y."/>
            <person name="Kwon S.-W."/>
        </authorList>
    </citation>
    <scope>NUCLEOTIDE SEQUENCE</scope>
    <source>
        <strain evidence="8">5420S-77</strain>
        <plasmid evidence="8">unnamed2</plasmid>
    </source>
</reference>
<dbReference type="InterPro" id="IPR011004">
    <property type="entry name" value="Trimer_LpxA-like_sf"/>
</dbReference>
<evidence type="ECO:0000313" key="9">
    <source>
        <dbReference type="Proteomes" id="UP000830401"/>
    </source>
</evidence>
<evidence type="ECO:0000256" key="4">
    <source>
        <dbReference type="ARBA" id="ARBA00022737"/>
    </source>
</evidence>
<dbReference type="EMBL" id="CP095063">
    <property type="protein sequence ID" value="UOQ68950.1"/>
    <property type="molecule type" value="Genomic_DNA"/>
</dbReference>
<dbReference type="Pfam" id="PF00132">
    <property type="entry name" value="Hexapep"/>
    <property type="match status" value="1"/>
</dbReference>
<dbReference type="Proteomes" id="UP000830401">
    <property type="component" value="Plasmid unnamed2"/>
</dbReference>
<keyword evidence="3" id="KW-0808">Transferase</keyword>
<dbReference type="Gene3D" id="2.160.10.10">
    <property type="entry name" value="Hexapeptide repeat proteins"/>
    <property type="match status" value="1"/>
</dbReference>
<dbReference type="PROSITE" id="PS00101">
    <property type="entry name" value="HEXAPEP_TRANSFERASES"/>
    <property type="match status" value="1"/>
</dbReference>
<dbReference type="InterPro" id="IPR018357">
    <property type="entry name" value="Hexapep_transf_CS"/>
</dbReference>
<keyword evidence="6" id="KW-0457">Lysine biosynthesis</keyword>
<keyword evidence="5" id="KW-0220">Diaminopimelate biosynthesis</keyword>
<keyword evidence="9" id="KW-1185">Reference proteome</keyword>
<dbReference type="SUPFAM" id="SSF51161">
    <property type="entry name" value="Trimeric LpxA-like enzymes"/>
    <property type="match status" value="1"/>
</dbReference>
<dbReference type="Pfam" id="PF14602">
    <property type="entry name" value="Hexapep_2"/>
    <property type="match status" value="1"/>
</dbReference>
<dbReference type="InterPro" id="IPR050179">
    <property type="entry name" value="Trans_hexapeptide_repeat"/>
</dbReference>
<name>A0ABY4GDG1_9BACT</name>
<dbReference type="RefSeq" id="WP_245126647.1">
    <property type="nucleotide sequence ID" value="NZ_CP095063.1"/>
</dbReference>
<proteinExistence type="inferred from homology"/>
<evidence type="ECO:0000256" key="1">
    <source>
        <dbReference type="ARBA" id="ARBA00007274"/>
    </source>
</evidence>
<evidence type="ECO:0000256" key="5">
    <source>
        <dbReference type="ARBA" id="ARBA00022915"/>
    </source>
</evidence>
<organism evidence="8 9">
    <name type="scientific">Hymenobacter volaticus</name>
    <dbReference type="NCBI Taxonomy" id="2932254"/>
    <lineage>
        <taxon>Bacteria</taxon>
        <taxon>Pseudomonadati</taxon>
        <taxon>Bacteroidota</taxon>
        <taxon>Cytophagia</taxon>
        <taxon>Cytophagales</taxon>
        <taxon>Hymenobacteraceae</taxon>
        <taxon>Hymenobacter</taxon>
    </lineage>
</organism>
<keyword evidence="7" id="KW-0012">Acyltransferase</keyword>
<dbReference type="InterPro" id="IPR020019">
    <property type="entry name" value="AcTrfase_PglD-like"/>
</dbReference>
<accession>A0ABY4GDG1</accession>
<evidence type="ECO:0000313" key="8">
    <source>
        <dbReference type="EMBL" id="UOQ68950.1"/>
    </source>
</evidence>
<dbReference type="NCBIfam" id="TIGR03570">
    <property type="entry name" value="NeuD_NnaD"/>
    <property type="match status" value="1"/>
</dbReference>
<geneLocation type="plasmid" evidence="8 9">
    <name>unnamed2</name>
</geneLocation>
<sequence>MLQTEEEARQWLSHQDQQFVLGVGNPKVRRLLAAKLRSCRGVLTSIISPKTSIGAFGIEIGDGCTIMEGCILTTDIRVGEGVLLNVCCTIGHDSVIGDYTELMPGTRISGHVQIGENCAIGTNAILLPGVTIGDNTVIGAGSVVTKDVEANVVAVGTPAKVIKRLENVS</sequence>
<keyword evidence="8" id="KW-0614">Plasmid</keyword>
<evidence type="ECO:0000256" key="2">
    <source>
        <dbReference type="ARBA" id="ARBA00022605"/>
    </source>
</evidence>
<comment type="similarity">
    <text evidence="1">Belongs to the transferase hexapeptide repeat family.</text>
</comment>
<evidence type="ECO:0000256" key="3">
    <source>
        <dbReference type="ARBA" id="ARBA00022679"/>
    </source>
</evidence>
<dbReference type="PANTHER" id="PTHR43300:SF10">
    <property type="entry name" value="2,3,4,5-TETRAHYDROPYRIDINE-2,6-DICARBOXYLATE N-ACETYLTRANSFERASE"/>
    <property type="match status" value="1"/>
</dbReference>
<gene>
    <name evidence="8" type="ORF">MUN86_24920</name>
</gene>
<evidence type="ECO:0000256" key="6">
    <source>
        <dbReference type="ARBA" id="ARBA00023154"/>
    </source>
</evidence>